<reference evidence="2" key="1">
    <citation type="journal article" date="2021" name="Antonie Van Leeuwenhoek">
        <title>Draft genome and description of Waterburya agarophytonicola gen. nov. sp. nov. (Pleurocapsales, Cyanobacteria): a seaweed symbiont.</title>
        <authorList>
            <person name="Bonthond G."/>
            <person name="Shalygin S."/>
            <person name="Bayer T."/>
            <person name="Weinberger F."/>
        </authorList>
    </citation>
    <scope>NUCLEOTIDE SEQUENCE</scope>
    <source>
        <strain evidence="2">KI4</strain>
    </source>
</reference>
<dbReference type="Proteomes" id="UP000729733">
    <property type="component" value="Unassembled WGS sequence"/>
</dbReference>
<evidence type="ECO:0000313" key="2">
    <source>
        <dbReference type="EMBL" id="MCC0176745.1"/>
    </source>
</evidence>
<dbReference type="AlphaFoldDB" id="A0A964BNY5"/>
<gene>
    <name evidence="2" type="ORF">I4641_07110</name>
</gene>
<keyword evidence="3" id="KW-1185">Reference proteome</keyword>
<feature type="region of interest" description="Disordered" evidence="1">
    <location>
        <begin position="75"/>
        <end position="99"/>
    </location>
</feature>
<dbReference type="RefSeq" id="WP_229639783.1">
    <property type="nucleotide sequence ID" value="NZ_JADWDC010000012.1"/>
</dbReference>
<dbReference type="EMBL" id="JADWDC010000012">
    <property type="protein sequence ID" value="MCC0176745.1"/>
    <property type="molecule type" value="Genomic_DNA"/>
</dbReference>
<protein>
    <submittedName>
        <fullName evidence="2">Uncharacterized protein</fullName>
    </submittedName>
</protein>
<evidence type="ECO:0000313" key="3">
    <source>
        <dbReference type="Proteomes" id="UP000729733"/>
    </source>
</evidence>
<name>A0A964BNY5_9CYAN</name>
<evidence type="ECO:0000256" key="1">
    <source>
        <dbReference type="SAM" id="MobiDB-lite"/>
    </source>
</evidence>
<comment type="caution">
    <text evidence="2">The sequence shown here is derived from an EMBL/GenBank/DDBJ whole genome shotgun (WGS) entry which is preliminary data.</text>
</comment>
<proteinExistence type="predicted"/>
<sequence>MPFVKKSPVLFSISTALNILFPFIGDQVKAETISNKKADALLTITAENPKQIEGIESHPANLMVNGTIPIAIESSADSEKGSPALRRQPTGGERFEPKRIPLRIPLPKQPYRASPSITVINPSAYGASWGSFGIGFGFQERARFIDRSDGVIGLGFGVGNPQKNVGAQIGVSLVDVSSLFRDGAINVKLHRRLPQDFSVALGVQGITTWGDTDGGSSVYGVTTKRFKLRKDRTKPFSEVYTTLGLGGGQFRSESDINNGNETVGVFGSVAVKIIEPVGFVTEWTGQDLTLGLPLVLFRRLPLVIVPAVTDVTGTAGDGTRFVVGVGYSFSF</sequence>
<accession>A0A964BNY5</accession>
<organism evidence="2 3">
    <name type="scientific">Waterburya agarophytonicola KI4</name>
    <dbReference type="NCBI Taxonomy" id="2874699"/>
    <lineage>
        <taxon>Bacteria</taxon>
        <taxon>Bacillati</taxon>
        <taxon>Cyanobacteriota</taxon>
        <taxon>Cyanophyceae</taxon>
        <taxon>Pleurocapsales</taxon>
        <taxon>Hyellaceae</taxon>
        <taxon>Waterburya</taxon>
        <taxon>Waterburya agarophytonicola</taxon>
    </lineage>
</organism>